<dbReference type="GO" id="GO:0030313">
    <property type="term" value="C:cell envelope"/>
    <property type="evidence" value="ECO:0007669"/>
    <property type="project" value="UniProtKB-SubCell"/>
</dbReference>
<dbReference type="PANTHER" id="PTHR42953:SF1">
    <property type="entry name" value="METAL-BINDING PROTEIN HI_0362-RELATED"/>
    <property type="match status" value="1"/>
</dbReference>
<dbReference type="InterPro" id="IPR006128">
    <property type="entry name" value="Lipoprotein_PsaA-like"/>
</dbReference>
<evidence type="ECO:0000256" key="7">
    <source>
        <dbReference type="SAM" id="MobiDB-lite"/>
    </source>
</evidence>
<dbReference type="GO" id="GO:0030001">
    <property type="term" value="P:metal ion transport"/>
    <property type="evidence" value="ECO:0007669"/>
    <property type="project" value="InterPro"/>
</dbReference>
<dbReference type="Pfam" id="PF01297">
    <property type="entry name" value="ZnuA"/>
    <property type="match status" value="1"/>
</dbReference>
<evidence type="ECO:0000256" key="5">
    <source>
        <dbReference type="RuleBase" id="RU003512"/>
    </source>
</evidence>
<dbReference type="OrthoDB" id="9793396at2"/>
<evidence type="ECO:0000256" key="6">
    <source>
        <dbReference type="SAM" id="Coils"/>
    </source>
</evidence>
<keyword evidence="6" id="KW-0175">Coiled coil</keyword>
<evidence type="ECO:0000256" key="4">
    <source>
        <dbReference type="ARBA" id="ARBA00022729"/>
    </source>
</evidence>
<dbReference type="SUPFAM" id="SSF53807">
    <property type="entry name" value="Helical backbone' metal receptor"/>
    <property type="match status" value="1"/>
</dbReference>
<comment type="similarity">
    <text evidence="5">Belongs to the bacterial solute-binding protein 9 family.</text>
</comment>
<name>A0A1X6WK47_9ENTE</name>
<gene>
    <name evidence="8" type="ORF">FM121_00870</name>
</gene>
<evidence type="ECO:0000313" key="9">
    <source>
        <dbReference type="Proteomes" id="UP000195918"/>
    </source>
</evidence>
<dbReference type="PANTHER" id="PTHR42953">
    <property type="entry name" value="HIGH-AFFINITY ZINC UPTAKE SYSTEM PROTEIN ZNUA-RELATED"/>
    <property type="match status" value="1"/>
</dbReference>
<evidence type="ECO:0000313" key="8">
    <source>
        <dbReference type="EMBL" id="SLM84612.1"/>
    </source>
</evidence>
<dbReference type="InterPro" id="IPR006127">
    <property type="entry name" value="ZnuA-like"/>
</dbReference>
<dbReference type="GO" id="GO:0046872">
    <property type="term" value="F:metal ion binding"/>
    <property type="evidence" value="ECO:0007669"/>
    <property type="project" value="UniProtKB-KW"/>
</dbReference>
<protein>
    <submittedName>
        <fullName evidence="8">Manganese ABC transporter, periplasmic-binding protein SitA</fullName>
    </submittedName>
</protein>
<dbReference type="Proteomes" id="UP000195918">
    <property type="component" value="Unassembled WGS sequence"/>
</dbReference>
<dbReference type="EMBL" id="FWFD01000003">
    <property type="protein sequence ID" value="SLM84612.1"/>
    <property type="molecule type" value="Genomic_DNA"/>
</dbReference>
<accession>A0A1X6WK47</accession>
<evidence type="ECO:0000256" key="1">
    <source>
        <dbReference type="ARBA" id="ARBA00004196"/>
    </source>
</evidence>
<feature type="region of interest" description="Disordered" evidence="7">
    <location>
        <begin position="1"/>
        <end position="21"/>
    </location>
</feature>
<organism evidence="8 9">
    <name type="scientific">Vagococcus fluvialis bH819</name>
    <dbReference type="NCBI Taxonomy" id="1255619"/>
    <lineage>
        <taxon>Bacteria</taxon>
        <taxon>Bacillati</taxon>
        <taxon>Bacillota</taxon>
        <taxon>Bacilli</taxon>
        <taxon>Lactobacillales</taxon>
        <taxon>Enterococcaceae</taxon>
        <taxon>Vagococcus</taxon>
    </lineage>
</organism>
<feature type="coiled-coil region" evidence="6">
    <location>
        <begin position="151"/>
        <end position="178"/>
    </location>
</feature>
<reference evidence="9" key="1">
    <citation type="submission" date="2017-02" db="EMBL/GenBank/DDBJ databases">
        <authorList>
            <person name="Dridi B."/>
        </authorList>
    </citation>
    <scope>NUCLEOTIDE SEQUENCE [LARGE SCALE GENOMIC DNA]</scope>
    <source>
        <strain evidence="9">bH819</strain>
    </source>
</reference>
<evidence type="ECO:0000256" key="2">
    <source>
        <dbReference type="ARBA" id="ARBA00022448"/>
    </source>
</evidence>
<dbReference type="PRINTS" id="PR00691">
    <property type="entry name" value="ADHESINB"/>
</dbReference>
<keyword evidence="9" id="KW-1185">Reference proteome</keyword>
<keyword evidence="2 5" id="KW-0813">Transport</keyword>
<dbReference type="CDD" id="cd01137">
    <property type="entry name" value="PsaA"/>
    <property type="match status" value="1"/>
</dbReference>
<dbReference type="InterPro" id="IPR006129">
    <property type="entry name" value="AdhesinB"/>
</dbReference>
<dbReference type="AlphaFoldDB" id="A0A1X6WK47"/>
<proteinExistence type="inferred from homology"/>
<evidence type="ECO:0000256" key="3">
    <source>
        <dbReference type="ARBA" id="ARBA00022723"/>
    </source>
</evidence>
<sequence length="301" mass="33967">MFTLVGCGGGTSNNSEKEKNDEGKIKIVATNSIIADMVEQVGKDKVSVHSIVPRGTDPHEFEPLPADISKATDADLIFYNGLNLETGGGGWFMKLMKTSKKEDGKDYFVTSKNVEPLFLTSKGQESEQDPHAWLSLENGIIYVNNIKDVLVEKDVENKEFYEKNAKEYTQELQTLHDDNVKRYKDIPEDKNLLVTSEGAFKYYSQAYGTKAAYIWEINTESQGTPDQMSQIIDQIRKTKVPSLFVEQSVDPRSMESVSRETKIPIYDTIFTDSLAKEGEEGDTYLTMMTWNLDKIHEGLTK</sequence>
<feature type="compositionally biased region" description="Gly residues" evidence="7">
    <location>
        <begin position="1"/>
        <end position="11"/>
    </location>
</feature>
<dbReference type="Gene3D" id="3.40.50.1980">
    <property type="entry name" value="Nitrogenase molybdenum iron protein domain"/>
    <property type="match status" value="2"/>
</dbReference>
<dbReference type="InterPro" id="IPR050492">
    <property type="entry name" value="Bact_metal-bind_prot9"/>
</dbReference>
<keyword evidence="4" id="KW-0732">Signal</keyword>
<keyword evidence="3" id="KW-0479">Metal-binding</keyword>
<dbReference type="PRINTS" id="PR00690">
    <property type="entry name" value="ADHESNFAMILY"/>
</dbReference>
<comment type="subcellular location">
    <subcellularLocation>
        <location evidence="1">Cell envelope</location>
    </subcellularLocation>
</comment>
<dbReference type="GO" id="GO:0007155">
    <property type="term" value="P:cell adhesion"/>
    <property type="evidence" value="ECO:0007669"/>
    <property type="project" value="InterPro"/>
</dbReference>